<comment type="caution">
    <text evidence="2">The sequence shown here is derived from an EMBL/GenBank/DDBJ whole genome shotgun (WGS) entry which is preliminary data.</text>
</comment>
<dbReference type="InterPro" id="IPR003673">
    <property type="entry name" value="CoA-Trfase_fam_III"/>
</dbReference>
<keyword evidence="3" id="KW-1185">Reference proteome</keyword>
<dbReference type="PANTHER" id="PTHR48207:SF3">
    <property type="entry name" value="SUCCINATE--HYDROXYMETHYLGLUTARATE COA-TRANSFERASE"/>
    <property type="match status" value="1"/>
</dbReference>
<protein>
    <submittedName>
        <fullName evidence="2">CoA transferase</fullName>
    </submittedName>
</protein>
<name>A0ABQ5U421_9PROT</name>
<dbReference type="Proteomes" id="UP001161409">
    <property type="component" value="Unassembled WGS sequence"/>
</dbReference>
<evidence type="ECO:0000313" key="2">
    <source>
        <dbReference type="EMBL" id="GLQ06917.1"/>
    </source>
</evidence>
<evidence type="ECO:0000256" key="1">
    <source>
        <dbReference type="ARBA" id="ARBA00022679"/>
    </source>
</evidence>
<dbReference type="Gene3D" id="3.40.50.10540">
    <property type="entry name" value="Crotonobetainyl-coa:carnitine coa-transferase, domain 1"/>
    <property type="match status" value="1"/>
</dbReference>
<proteinExistence type="predicted"/>
<organism evidence="2 3">
    <name type="scientific">Sneathiella chinensis</name>
    <dbReference type="NCBI Taxonomy" id="349750"/>
    <lineage>
        <taxon>Bacteria</taxon>
        <taxon>Pseudomonadati</taxon>
        <taxon>Pseudomonadota</taxon>
        <taxon>Alphaproteobacteria</taxon>
        <taxon>Sneathiellales</taxon>
        <taxon>Sneathiellaceae</taxon>
        <taxon>Sneathiella</taxon>
    </lineage>
</organism>
<gene>
    <name evidence="2" type="ORF">GCM10007924_21380</name>
</gene>
<dbReference type="InterPro" id="IPR050483">
    <property type="entry name" value="CoA-transferase_III_domain"/>
</dbReference>
<evidence type="ECO:0000313" key="3">
    <source>
        <dbReference type="Proteomes" id="UP001161409"/>
    </source>
</evidence>
<dbReference type="InterPro" id="IPR023606">
    <property type="entry name" value="CoA-Trfase_III_dom_1_sf"/>
</dbReference>
<reference evidence="2" key="2">
    <citation type="submission" date="2023-01" db="EMBL/GenBank/DDBJ databases">
        <title>Draft genome sequence of Sneathiella chinensis strain NBRC 103408.</title>
        <authorList>
            <person name="Sun Q."/>
            <person name="Mori K."/>
        </authorList>
    </citation>
    <scope>NUCLEOTIDE SEQUENCE</scope>
    <source>
        <strain evidence="2">NBRC 103408</strain>
    </source>
</reference>
<dbReference type="InterPro" id="IPR044855">
    <property type="entry name" value="CoA-Trfase_III_dom3_sf"/>
</dbReference>
<dbReference type="Pfam" id="PF02515">
    <property type="entry name" value="CoA_transf_3"/>
    <property type="match status" value="1"/>
</dbReference>
<sequence length="388" mass="42395">MEIISMTSTLPLSGIRVVEMSHMVMGPSCGMILAQLGAEVIKVEPPKGDKTRDLRGMGTSFFPLFNRGKKSVVLDLSLTEDREAFYALLETADVFVENFKDGMLATYGADAETLREKFPRLIVAGHKGFLSGPYEHRPALDEVVQMMGGLAMMTGSRERPLRVGSSANDIMGGMFGVIGILCALLERGNSGEGKNVRVGLFENCLLMVAQHMVQYDMTGVPSTPMPARTHAWPVYDIFDTRDGQRVFVGVVTDGHWQTFCRTYGLENLLQDERLQTATDRIEARSWTIPLVAEKLALVDAGDLMSRLDELSIPFAPINAPEDLYQDPHVQRDGGLVTSTNTDGQTFRAPALPLEMDGANVVGELDVPKLGADTDRILADLGIKRSGNA</sequence>
<dbReference type="SUPFAM" id="SSF89796">
    <property type="entry name" value="CoA-transferase family III (CaiB/BaiF)"/>
    <property type="match status" value="1"/>
</dbReference>
<reference evidence="2" key="1">
    <citation type="journal article" date="2014" name="Int. J. Syst. Evol. Microbiol.">
        <title>Complete genome of a new Firmicutes species belonging to the dominant human colonic microbiota ('Ruminococcus bicirculans') reveals two chromosomes and a selective capacity to utilize plant glucans.</title>
        <authorList>
            <consortium name="NISC Comparative Sequencing Program"/>
            <person name="Wegmann U."/>
            <person name="Louis P."/>
            <person name="Goesmann A."/>
            <person name="Henrissat B."/>
            <person name="Duncan S.H."/>
            <person name="Flint H.J."/>
        </authorList>
    </citation>
    <scope>NUCLEOTIDE SEQUENCE</scope>
    <source>
        <strain evidence="2">NBRC 103408</strain>
    </source>
</reference>
<dbReference type="PANTHER" id="PTHR48207">
    <property type="entry name" value="SUCCINATE--HYDROXYMETHYLGLUTARATE COA-TRANSFERASE"/>
    <property type="match status" value="1"/>
</dbReference>
<dbReference type="Gene3D" id="3.30.1540.10">
    <property type="entry name" value="formyl-coa transferase, domain 3"/>
    <property type="match status" value="1"/>
</dbReference>
<accession>A0ABQ5U421</accession>
<dbReference type="EMBL" id="BSNF01000008">
    <property type="protein sequence ID" value="GLQ06917.1"/>
    <property type="molecule type" value="Genomic_DNA"/>
</dbReference>
<keyword evidence="1 2" id="KW-0808">Transferase</keyword>
<dbReference type="GO" id="GO:0016740">
    <property type="term" value="F:transferase activity"/>
    <property type="evidence" value="ECO:0007669"/>
    <property type="project" value="UniProtKB-KW"/>
</dbReference>